<proteinExistence type="predicted"/>
<keyword evidence="5" id="KW-1185">Reference proteome</keyword>
<dbReference type="InterPro" id="IPR032623">
    <property type="entry name" value="FecR_N"/>
</dbReference>
<dbReference type="Gene3D" id="2.60.120.1440">
    <property type="match status" value="1"/>
</dbReference>
<keyword evidence="1" id="KW-0812">Transmembrane</keyword>
<evidence type="ECO:0000256" key="1">
    <source>
        <dbReference type="SAM" id="Phobius"/>
    </source>
</evidence>
<feature type="transmembrane region" description="Helical" evidence="1">
    <location>
        <begin position="84"/>
        <end position="103"/>
    </location>
</feature>
<dbReference type="EMBL" id="BMJM01000006">
    <property type="protein sequence ID" value="GGE14104.1"/>
    <property type="molecule type" value="Genomic_DNA"/>
</dbReference>
<feature type="domain" description="FecR N-terminal" evidence="3">
    <location>
        <begin position="10"/>
        <end position="46"/>
    </location>
</feature>
<dbReference type="Proteomes" id="UP000635071">
    <property type="component" value="Unassembled WGS sequence"/>
</dbReference>
<protein>
    <submittedName>
        <fullName evidence="4">Sensor</fullName>
    </submittedName>
</protein>
<name>A0A916ZU05_9SPHN</name>
<evidence type="ECO:0000259" key="3">
    <source>
        <dbReference type="Pfam" id="PF16220"/>
    </source>
</evidence>
<dbReference type="Pfam" id="PF04773">
    <property type="entry name" value="FecR"/>
    <property type="match status" value="1"/>
</dbReference>
<keyword evidence="1" id="KW-1133">Transmembrane helix</keyword>
<dbReference type="InterPro" id="IPR012373">
    <property type="entry name" value="Ferrdict_sens_TM"/>
</dbReference>
<comment type="caution">
    <text evidence="4">The sequence shown here is derived from an EMBL/GenBank/DDBJ whole genome shotgun (WGS) entry which is preliminary data.</text>
</comment>
<dbReference type="AlphaFoldDB" id="A0A916ZU05"/>
<dbReference type="InterPro" id="IPR006860">
    <property type="entry name" value="FecR"/>
</dbReference>
<reference evidence="4" key="1">
    <citation type="journal article" date="2014" name="Int. J. Syst. Evol. Microbiol.">
        <title>Complete genome sequence of Corynebacterium casei LMG S-19264T (=DSM 44701T), isolated from a smear-ripened cheese.</title>
        <authorList>
            <consortium name="US DOE Joint Genome Institute (JGI-PGF)"/>
            <person name="Walter F."/>
            <person name="Albersmeier A."/>
            <person name="Kalinowski J."/>
            <person name="Ruckert C."/>
        </authorList>
    </citation>
    <scope>NUCLEOTIDE SEQUENCE</scope>
    <source>
        <strain evidence="4">CGMCC 1.15519</strain>
    </source>
</reference>
<dbReference type="GO" id="GO:0016989">
    <property type="term" value="F:sigma factor antagonist activity"/>
    <property type="evidence" value="ECO:0007669"/>
    <property type="project" value="TreeGrafter"/>
</dbReference>
<sequence>MTPDQNIDNAALNWVIRMQDPSFDGWEAFELWLEANPAHADSYQAMAIADQDIAVIAAAVPQPRPALVLQPVLQPAPRRRVPRAWFGGAIAASLAVVAGYAVLETRPAPYFVETPAGVARSLVLADGTKLDLNGGTRLRLDRRAPREAVLERGEVVFTVVHDDRRPFRVGVGSASLVDVGTIFNVSRSGSLTTVAVSEGAVVFNPDREAVHLPAGRSLRAVDGLGTIVLARTSTAAVGGWRSGRLVYDGAPLDDVAADLARNTGLAIVADPAVAGRPFRGVISLNNNHTALPAGLGLLLGVKVVRQGDGWRFAAETP</sequence>
<keyword evidence="1" id="KW-0472">Membrane</keyword>
<reference evidence="4" key="2">
    <citation type="submission" date="2020-09" db="EMBL/GenBank/DDBJ databases">
        <authorList>
            <person name="Sun Q."/>
            <person name="Zhou Y."/>
        </authorList>
    </citation>
    <scope>NUCLEOTIDE SEQUENCE</scope>
    <source>
        <strain evidence="4">CGMCC 1.15519</strain>
    </source>
</reference>
<dbReference type="Pfam" id="PF16220">
    <property type="entry name" value="DUF4880"/>
    <property type="match status" value="1"/>
</dbReference>
<dbReference type="RefSeq" id="WP_188762863.1">
    <property type="nucleotide sequence ID" value="NZ_BMJM01000006.1"/>
</dbReference>
<organism evidence="4 5">
    <name type="scientific">Sandarakinorhabdus glacialis</name>
    <dbReference type="NCBI Taxonomy" id="1614636"/>
    <lineage>
        <taxon>Bacteria</taxon>
        <taxon>Pseudomonadati</taxon>
        <taxon>Pseudomonadota</taxon>
        <taxon>Alphaproteobacteria</taxon>
        <taxon>Sphingomonadales</taxon>
        <taxon>Sphingosinicellaceae</taxon>
        <taxon>Sandarakinorhabdus</taxon>
    </lineage>
</organism>
<dbReference type="PANTHER" id="PTHR30273:SF2">
    <property type="entry name" value="PROTEIN FECR"/>
    <property type="match status" value="1"/>
</dbReference>
<feature type="domain" description="FecR protein" evidence="2">
    <location>
        <begin position="112"/>
        <end position="201"/>
    </location>
</feature>
<gene>
    <name evidence="4" type="ORF">GCM10011529_20660</name>
</gene>
<dbReference type="PIRSF" id="PIRSF018266">
    <property type="entry name" value="FecR"/>
    <property type="match status" value="1"/>
</dbReference>
<evidence type="ECO:0000313" key="5">
    <source>
        <dbReference type="Proteomes" id="UP000635071"/>
    </source>
</evidence>
<accession>A0A916ZU05</accession>
<evidence type="ECO:0000313" key="4">
    <source>
        <dbReference type="EMBL" id="GGE14104.1"/>
    </source>
</evidence>
<dbReference type="PANTHER" id="PTHR30273">
    <property type="entry name" value="PERIPLASMIC SIGNAL SENSOR AND SIGMA FACTOR ACTIVATOR FECR-RELATED"/>
    <property type="match status" value="1"/>
</dbReference>
<evidence type="ECO:0000259" key="2">
    <source>
        <dbReference type="Pfam" id="PF04773"/>
    </source>
</evidence>